<keyword evidence="1" id="KW-0344">Guanine-nucleotide releasing factor</keyword>
<dbReference type="InterPro" id="IPR001180">
    <property type="entry name" value="CNH_dom"/>
</dbReference>
<organism evidence="3 4">
    <name type="scientific">Cryptococcus wingfieldii CBS 7118</name>
    <dbReference type="NCBI Taxonomy" id="1295528"/>
    <lineage>
        <taxon>Eukaryota</taxon>
        <taxon>Fungi</taxon>
        <taxon>Dikarya</taxon>
        <taxon>Basidiomycota</taxon>
        <taxon>Agaricomycotina</taxon>
        <taxon>Tremellomycetes</taxon>
        <taxon>Tremellales</taxon>
        <taxon>Cryptococcaceae</taxon>
        <taxon>Cryptococcus</taxon>
    </lineage>
</organism>
<reference evidence="3 4" key="1">
    <citation type="submission" date="2016-06" db="EMBL/GenBank/DDBJ databases">
        <title>Evolution of pathogenesis and genome organization in the Tremellales.</title>
        <authorList>
            <person name="Cuomo C."/>
            <person name="Litvintseva A."/>
            <person name="Heitman J."/>
            <person name="Chen Y."/>
            <person name="Sun S."/>
            <person name="Springer D."/>
            <person name="Dromer F."/>
            <person name="Young S."/>
            <person name="Zeng Q."/>
            <person name="Chapman S."/>
            <person name="Gujja S."/>
            <person name="Saif S."/>
            <person name="Birren B."/>
        </authorList>
    </citation>
    <scope>NUCLEOTIDE SEQUENCE [LARGE SCALE GENOMIC DNA]</scope>
    <source>
        <strain evidence="3 4">CBS 7118</strain>
    </source>
</reference>
<feature type="domain" description="CNH" evidence="2">
    <location>
        <begin position="16"/>
        <end position="54"/>
    </location>
</feature>
<dbReference type="Proteomes" id="UP000094819">
    <property type="component" value="Unassembled WGS sequence"/>
</dbReference>
<dbReference type="InterPro" id="IPR052233">
    <property type="entry name" value="Rho-type_GEFs"/>
</dbReference>
<dbReference type="PANTHER" id="PTHR46572">
    <property type="entry name" value="RHO1 GDP-GTP EXCHANGE PROTEIN 1-RELATED"/>
    <property type="match status" value="1"/>
</dbReference>
<proteinExistence type="predicted"/>
<evidence type="ECO:0000259" key="2">
    <source>
        <dbReference type="Pfam" id="PF00780"/>
    </source>
</evidence>
<protein>
    <recommendedName>
        <fullName evidence="2">CNH domain-containing protein</fullName>
    </recommendedName>
</protein>
<sequence length="144" mass="16065">MVSTPHRWRRVGKSVLALHYPYVVAFEPTFIEVHHVETGHLVQIITGNNIRCLFADTLPSRVNAPPLPIVGCTPVKLEGHTAVPRPTPDTPILPTLQPTFMPRLPAGATTPTRLLHSALALARLPKWADTPFPIRISRLRRDLR</sequence>
<dbReference type="PANTHER" id="PTHR46572:SF2">
    <property type="entry name" value="RHO1 GDP-GTP EXCHANGE PROTEIN 1-RELATED"/>
    <property type="match status" value="1"/>
</dbReference>
<dbReference type="GeneID" id="30196562"/>
<keyword evidence="4" id="KW-1185">Reference proteome</keyword>
<evidence type="ECO:0000313" key="4">
    <source>
        <dbReference type="Proteomes" id="UP000094819"/>
    </source>
</evidence>
<dbReference type="Pfam" id="PF00780">
    <property type="entry name" value="CNH"/>
    <property type="match status" value="1"/>
</dbReference>
<dbReference type="OrthoDB" id="2272012at2759"/>
<gene>
    <name evidence="3" type="ORF">L198_07351</name>
</gene>
<evidence type="ECO:0000256" key="1">
    <source>
        <dbReference type="ARBA" id="ARBA00022658"/>
    </source>
</evidence>
<comment type="caution">
    <text evidence="3">The sequence shown here is derived from an EMBL/GenBank/DDBJ whole genome shotgun (WGS) entry which is preliminary data.</text>
</comment>
<accession>A0A1E3ICJ5</accession>
<evidence type="ECO:0000313" key="3">
    <source>
        <dbReference type="EMBL" id="ODN86332.1"/>
    </source>
</evidence>
<dbReference type="GO" id="GO:0005085">
    <property type="term" value="F:guanyl-nucleotide exchange factor activity"/>
    <property type="evidence" value="ECO:0007669"/>
    <property type="project" value="UniProtKB-KW"/>
</dbReference>
<dbReference type="AlphaFoldDB" id="A0A1E3ICJ5"/>
<dbReference type="EMBL" id="AWGH01000032">
    <property type="protein sequence ID" value="ODN86332.1"/>
    <property type="molecule type" value="Genomic_DNA"/>
</dbReference>
<name>A0A1E3ICJ5_9TREE</name>
<dbReference type="RefSeq" id="XP_019028709.1">
    <property type="nucleotide sequence ID" value="XM_019179353.1"/>
</dbReference>